<feature type="transmembrane region" description="Helical" evidence="1">
    <location>
        <begin position="457"/>
        <end position="480"/>
    </location>
</feature>
<keyword evidence="2" id="KW-0732">Signal</keyword>
<gene>
    <name evidence="3" type="ORF">NP233_g10343</name>
</gene>
<evidence type="ECO:0000313" key="3">
    <source>
        <dbReference type="EMBL" id="KAJ3561193.1"/>
    </source>
</evidence>
<comment type="caution">
    <text evidence="3">The sequence shown here is derived from an EMBL/GenBank/DDBJ whole genome shotgun (WGS) entry which is preliminary data.</text>
</comment>
<protein>
    <submittedName>
        <fullName evidence="3">Uncharacterized protein</fullName>
    </submittedName>
</protein>
<evidence type="ECO:0000256" key="2">
    <source>
        <dbReference type="SAM" id="SignalP"/>
    </source>
</evidence>
<feature type="signal peptide" evidence="2">
    <location>
        <begin position="1"/>
        <end position="16"/>
    </location>
</feature>
<dbReference type="PANTHER" id="PTHR35043">
    <property type="entry name" value="TRANSCRIPTION FACTOR DOMAIN-CONTAINING PROTEIN"/>
    <property type="match status" value="1"/>
</dbReference>
<keyword evidence="1" id="KW-1133">Transmembrane helix</keyword>
<dbReference type="EMBL" id="JANIEX010001041">
    <property type="protein sequence ID" value="KAJ3561193.1"/>
    <property type="molecule type" value="Genomic_DNA"/>
</dbReference>
<name>A0AAD5VIR1_9AGAR</name>
<keyword evidence="1" id="KW-0472">Membrane</keyword>
<keyword evidence="4" id="KW-1185">Reference proteome</keyword>
<evidence type="ECO:0000256" key="1">
    <source>
        <dbReference type="SAM" id="Phobius"/>
    </source>
</evidence>
<feature type="transmembrane region" description="Helical" evidence="1">
    <location>
        <begin position="492"/>
        <end position="521"/>
    </location>
</feature>
<feature type="transmembrane region" description="Helical" evidence="1">
    <location>
        <begin position="55"/>
        <end position="71"/>
    </location>
</feature>
<feature type="transmembrane region" description="Helical" evidence="1">
    <location>
        <begin position="429"/>
        <end position="451"/>
    </location>
</feature>
<dbReference type="PANTHER" id="PTHR35043:SF7">
    <property type="entry name" value="TRANSCRIPTION FACTOR DOMAIN-CONTAINING PROTEIN"/>
    <property type="match status" value="1"/>
</dbReference>
<sequence>MLIVLFIVAAFNDVFGSPVPSSIDTPDKFPLTILDREISLPECINPAGYRTMQQIILSCLVTVFACTWISLHPNVPDPRNSGWENFSMRLRTFLWAVLGPEFVTIWAFRQHLGALRNAKEYNEKFKLTPRSRSKFQYLLDWFHRPNEELTPDREPWSLTHGFLLEMHGLRYFKNGQPFTPSHDKSRGEKRVSKRARQVLADAHKGIVIHLSQLSQRADISEGEINDKSKGDFFTKLVVVIQTTWFIVQCVARWVQHLHVTELEIITLAFAILNIITYILWWNKPQNMRIAIPIHDERNNSEPTFAEKKDIAQCRNSNEQEITELADNHSLSEQATLVAHSSSTEQLLPPDDQKLPNHQSPSSHSFSLLKVTVLTPSRFCWTCVRKISPLRAWSIMLGADNPELGSSDVIPVFYSSVAGYSEEDRKSDAFLCLVGILFGGVHLLPVWMSLFTTPAEKYLWIACTIVILVEPVIICLTDVIFSLKNRVPRWFHILFYFSTAPFFLLGFFLYAPARLILIVLAFQSLRSLPPDTFVNVKWSTFFPHI</sequence>
<evidence type="ECO:0000313" key="4">
    <source>
        <dbReference type="Proteomes" id="UP001213000"/>
    </source>
</evidence>
<feature type="chain" id="PRO_5042088371" evidence="2">
    <location>
        <begin position="17"/>
        <end position="544"/>
    </location>
</feature>
<organism evidence="3 4">
    <name type="scientific">Leucocoprinus birnbaumii</name>
    <dbReference type="NCBI Taxonomy" id="56174"/>
    <lineage>
        <taxon>Eukaryota</taxon>
        <taxon>Fungi</taxon>
        <taxon>Dikarya</taxon>
        <taxon>Basidiomycota</taxon>
        <taxon>Agaricomycotina</taxon>
        <taxon>Agaricomycetes</taxon>
        <taxon>Agaricomycetidae</taxon>
        <taxon>Agaricales</taxon>
        <taxon>Agaricineae</taxon>
        <taxon>Agaricaceae</taxon>
        <taxon>Leucocoprinus</taxon>
    </lineage>
</organism>
<dbReference type="Proteomes" id="UP001213000">
    <property type="component" value="Unassembled WGS sequence"/>
</dbReference>
<dbReference type="AlphaFoldDB" id="A0AAD5VIR1"/>
<reference evidence="3" key="1">
    <citation type="submission" date="2022-07" db="EMBL/GenBank/DDBJ databases">
        <title>Genome Sequence of Leucocoprinus birnbaumii.</title>
        <authorList>
            <person name="Buettner E."/>
        </authorList>
    </citation>
    <scope>NUCLEOTIDE SEQUENCE</scope>
    <source>
        <strain evidence="3">VT141</strain>
    </source>
</reference>
<feature type="transmembrane region" description="Helical" evidence="1">
    <location>
        <begin position="92"/>
        <end position="109"/>
    </location>
</feature>
<accession>A0AAD5VIR1</accession>
<keyword evidence="1" id="KW-0812">Transmembrane</keyword>
<feature type="transmembrane region" description="Helical" evidence="1">
    <location>
        <begin position="264"/>
        <end position="281"/>
    </location>
</feature>
<proteinExistence type="predicted"/>